<organism evidence="2 3">
    <name type="scientific">Brevundimonas basaltis</name>
    <dbReference type="NCBI Taxonomy" id="472166"/>
    <lineage>
        <taxon>Bacteria</taxon>
        <taxon>Pseudomonadati</taxon>
        <taxon>Pseudomonadota</taxon>
        <taxon>Alphaproteobacteria</taxon>
        <taxon>Caulobacterales</taxon>
        <taxon>Caulobacteraceae</taxon>
        <taxon>Brevundimonas</taxon>
    </lineage>
</organism>
<accession>A0A7W8HZX8</accession>
<comment type="caution">
    <text evidence="2">The sequence shown here is derived from an EMBL/GenBank/DDBJ whole genome shotgun (WGS) entry which is preliminary data.</text>
</comment>
<dbReference type="EMBL" id="JACHFZ010000006">
    <property type="protein sequence ID" value="MBB5293021.1"/>
    <property type="molecule type" value="Genomic_DNA"/>
</dbReference>
<protein>
    <submittedName>
        <fullName evidence="2">Uncharacterized protein</fullName>
    </submittedName>
</protein>
<keyword evidence="3" id="KW-1185">Reference proteome</keyword>
<sequence length="429" mass="43979">MRLAATIVIAGLLAGAAPGLAQEAGETDVAGFQRLRAEGVAAANADDLATAAARLAEADGRLPNHPGMMLMRARLAAGAGQPEEALAHVRRYADAGLVVNLAGDQTLSTLADQPGFEAVAAAVEANRAPVGADRLRPLAAIPGTGLVESVARDEARGRWLVAMIRDRTIVALDDAGGVSPFLVAGAEIGGVLGLAIDGSAGVLWAATAPLPPAVHGRAADSPPPVSALLKIDVSSGRELARYPAPGADQMLGDVTLAPDGTVYVAGGVLFELRPGGEALKVLLPMDQIRSPQGMAVTPDAAAVIAADYSSGVWRVERATGAATRLQAPANASLIGIDGLISDGRFVYALQNGVAPQRVLRLTLDAGWRRIEAVEVLAASLPQLDEPTTGLVHDGELVFVSRSQWSDFDGEGALRTPGPAPALISRLRLD</sequence>
<dbReference type="Gene3D" id="2.130.10.10">
    <property type="entry name" value="YVTN repeat-like/Quinoprotein amine dehydrogenase"/>
    <property type="match status" value="1"/>
</dbReference>
<dbReference type="SUPFAM" id="SSF101898">
    <property type="entry name" value="NHL repeat"/>
    <property type="match status" value="1"/>
</dbReference>
<feature type="chain" id="PRO_5030942747" evidence="1">
    <location>
        <begin position="22"/>
        <end position="429"/>
    </location>
</feature>
<proteinExistence type="predicted"/>
<name>A0A7W8HZX8_9CAUL</name>
<evidence type="ECO:0000313" key="3">
    <source>
        <dbReference type="Proteomes" id="UP000566663"/>
    </source>
</evidence>
<dbReference type="Proteomes" id="UP000566663">
    <property type="component" value="Unassembled WGS sequence"/>
</dbReference>
<evidence type="ECO:0000256" key="1">
    <source>
        <dbReference type="SAM" id="SignalP"/>
    </source>
</evidence>
<dbReference type="InterPro" id="IPR015943">
    <property type="entry name" value="WD40/YVTN_repeat-like_dom_sf"/>
</dbReference>
<feature type="signal peptide" evidence="1">
    <location>
        <begin position="1"/>
        <end position="21"/>
    </location>
</feature>
<dbReference type="AlphaFoldDB" id="A0A7W8HZX8"/>
<keyword evidence="1" id="KW-0732">Signal</keyword>
<evidence type="ECO:0000313" key="2">
    <source>
        <dbReference type="EMBL" id="MBB5293021.1"/>
    </source>
</evidence>
<reference evidence="2 3" key="1">
    <citation type="submission" date="2020-08" db="EMBL/GenBank/DDBJ databases">
        <title>Genomic Encyclopedia of Type Strains, Phase IV (KMG-IV): sequencing the most valuable type-strain genomes for metagenomic binning, comparative biology and taxonomic classification.</title>
        <authorList>
            <person name="Goeker M."/>
        </authorList>
    </citation>
    <scope>NUCLEOTIDE SEQUENCE [LARGE SCALE GENOMIC DNA]</scope>
    <source>
        <strain evidence="2 3">DSM 25335</strain>
    </source>
</reference>
<dbReference type="RefSeq" id="WP_183256015.1">
    <property type="nucleotide sequence ID" value="NZ_BAAAFF010000005.1"/>
</dbReference>
<gene>
    <name evidence="2" type="ORF">HNQ67_002566</name>
</gene>